<dbReference type="Pfam" id="PF04564">
    <property type="entry name" value="U-box"/>
    <property type="match status" value="1"/>
</dbReference>
<dbReference type="KEGG" id="csol:105363240"/>
<dbReference type="PANTHER" id="PTHR13492:SF2">
    <property type="entry name" value="RING FINGER PROTEIN 37"/>
    <property type="match status" value="1"/>
</dbReference>
<gene>
    <name evidence="3" type="primary">LOC105363240</name>
</gene>
<dbReference type="PANTHER" id="PTHR13492">
    <property type="entry name" value="RING FINGER PROTEIN 37"/>
    <property type="match status" value="1"/>
</dbReference>
<dbReference type="RefSeq" id="XP_011499176.1">
    <property type="nucleotide sequence ID" value="XM_011500874.1"/>
</dbReference>
<feature type="domain" description="U-box" evidence="1">
    <location>
        <begin position="219"/>
        <end position="288"/>
    </location>
</feature>
<organism evidence="2 3">
    <name type="scientific">Ceratosolen solmsi marchali</name>
    <dbReference type="NCBI Taxonomy" id="326594"/>
    <lineage>
        <taxon>Eukaryota</taxon>
        <taxon>Metazoa</taxon>
        <taxon>Ecdysozoa</taxon>
        <taxon>Arthropoda</taxon>
        <taxon>Hexapoda</taxon>
        <taxon>Insecta</taxon>
        <taxon>Pterygota</taxon>
        <taxon>Neoptera</taxon>
        <taxon>Endopterygota</taxon>
        <taxon>Hymenoptera</taxon>
        <taxon>Apocrita</taxon>
        <taxon>Proctotrupomorpha</taxon>
        <taxon>Chalcidoidea</taxon>
        <taxon>Agaonidae</taxon>
        <taxon>Agaoninae</taxon>
        <taxon>Ceratosolen</taxon>
    </lineage>
</organism>
<dbReference type="Pfam" id="PF19318">
    <property type="entry name" value="DUF5918"/>
    <property type="match status" value="1"/>
</dbReference>
<evidence type="ECO:0000313" key="2">
    <source>
        <dbReference type="Proteomes" id="UP000695007"/>
    </source>
</evidence>
<dbReference type="InterPro" id="IPR039925">
    <property type="entry name" value="RNF37_RING-Ubox"/>
</dbReference>
<dbReference type="InterPro" id="IPR013083">
    <property type="entry name" value="Znf_RING/FYVE/PHD"/>
</dbReference>
<dbReference type="SUPFAM" id="SSF57850">
    <property type="entry name" value="RING/U-box"/>
    <property type="match status" value="1"/>
</dbReference>
<dbReference type="GO" id="GO:0031625">
    <property type="term" value="F:ubiquitin protein ligase binding"/>
    <property type="evidence" value="ECO:0007669"/>
    <property type="project" value="TreeGrafter"/>
</dbReference>
<sequence>MLVNFCDTCLRTDVICSTVCTEGYEASNLVNNSDKGFLAYSCIKPPVTIDFIFISNIQISHVIVWPQVGAQKSCGFQLSVKSSDTSNEPFTVISTAFLQKGETGISFHQREISCNVDMSAPINFVKHSIKSMNITNYASILRLNILKTENSVPALGKVEIWGRVSPKCGKDIAMNVMALWMNRFNDLTVSKTATTSIENNQRQKKEREQVSSSLNVPEEFLDPITFEIMTQPIILPSGKIIDQKTLEKYGYNEATWGRPVSDPFTGIHFNNVHKPIAALPLKARIDKFLLENSNDAEIKKLPRVLGANISQLNNVKNVNVISCVPKSRTDNVCTVNNNGKQLKRTFPKEETSSYYNSKKSFHGHSLPVVSIKNSNPSNNLTEKPLVNMTAFKNKILTKEEISKKNAIIEHKLNTNIQVASMPTCKCCTEKIFYKLPCEHIICRKALLSLKKNQCTNCKLEFKTCDPQRFHLCN</sequence>
<evidence type="ECO:0000313" key="3">
    <source>
        <dbReference type="RefSeq" id="XP_011499176.1"/>
    </source>
</evidence>
<dbReference type="GO" id="GO:0000209">
    <property type="term" value="P:protein polyubiquitination"/>
    <property type="evidence" value="ECO:0007669"/>
    <property type="project" value="TreeGrafter"/>
</dbReference>
<dbReference type="InterPro" id="IPR003613">
    <property type="entry name" value="Ubox_domain"/>
</dbReference>
<proteinExistence type="predicted"/>
<dbReference type="InterPro" id="IPR039847">
    <property type="entry name" value="Ubox5"/>
</dbReference>
<evidence type="ECO:0000259" key="1">
    <source>
        <dbReference type="SMART" id="SM00504"/>
    </source>
</evidence>
<dbReference type="GO" id="GO:0005634">
    <property type="term" value="C:nucleus"/>
    <property type="evidence" value="ECO:0007669"/>
    <property type="project" value="TreeGrafter"/>
</dbReference>
<dbReference type="SMART" id="SM00504">
    <property type="entry name" value="Ubox"/>
    <property type="match status" value="1"/>
</dbReference>
<dbReference type="GO" id="GO:0034450">
    <property type="term" value="F:ubiquitin-ubiquitin ligase activity"/>
    <property type="evidence" value="ECO:0007669"/>
    <property type="project" value="TreeGrafter"/>
</dbReference>
<dbReference type="CDD" id="cd16660">
    <property type="entry name" value="RING-Ubox_RNF37"/>
    <property type="match status" value="1"/>
</dbReference>
<dbReference type="InterPro" id="IPR045696">
    <property type="entry name" value="Ubox5_N"/>
</dbReference>
<name>A0AAJ6YJG9_9HYME</name>
<protein>
    <submittedName>
        <fullName evidence="3">RING finger protein 37</fullName>
    </submittedName>
</protein>
<dbReference type="Proteomes" id="UP000695007">
    <property type="component" value="Unplaced"/>
</dbReference>
<accession>A0AAJ6YJG9</accession>
<reference evidence="3" key="1">
    <citation type="submission" date="2025-08" db="UniProtKB">
        <authorList>
            <consortium name="RefSeq"/>
        </authorList>
    </citation>
    <scope>IDENTIFICATION</scope>
</reference>
<dbReference type="Gene3D" id="3.30.40.10">
    <property type="entry name" value="Zinc/RING finger domain, C3HC4 (zinc finger)"/>
    <property type="match status" value="1"/>
</dbReference>
<dbReference type="GeneID" id="105363240"/>
<keyword evidence="2" id="KW-1185">Reference proteome</keyword>
<dbReference type="AlphaFoldDB" id="A0AAJ6YJG9"/>